<sequence length="173" mass="19025">MQAMLEVEYQGMQEVCYHGNGYDKATVMNDGPTGRTAHGCDSRSEHSQPLSGGGLFMAGHGCIAFSTLVRGRSEAWEAGHESPLKEESVLSEGLCHPDERCRRRLIIVRRLVGRPVGCTDHLDGDWSEHIGHSVDFLMRVDTPPSQVGAHHLMLKCVNKRDPVVPDSYCIGSI</sequence>
<reference evidence="2" key="1">
    <citation type="submission" date="2016-04" db="EMBL/GenBank/DDBJ databases">
        <authorList>
            <person name="Guldener U."/>
            <person name="Guldener U."/>
        </authorList>
    </citation>
    <scope>NUCLEOTIDE SEQUENCE [LARGE SCALE GENOMIC DNA]</scope>
    <source>
        <strain evidence="2">UB2112</strain>
    </source>
</reference>
<accession>A0A1K0H370</accession>
<proteinExistence type="predicted"/>
<evidence type="ECO:0000313" key="2">
    <source>
        <dbReference type="Proteomes" id="UP000179920"/>
    </source>
</evidence>
<protein>
    <submittedName>
        <fullName evidence="1">Uncharacterized protein</fullName>
    </submittedName>
</protein>
<organism evidence="1 2">
    <name type="scientific">Ustilago bromivora</name>
    <dbReference type="NCBI Taxonomy" id="307758"/>
    <lineage>
        <taxon>Eukaryota</taxon>
        <taxon>Fungi</taxon>
        <taxon>Dikarya</taxon>
        <taxon>Basidiomycota</taxon>
        <taxon>Ustilaginomycotina</taxon>
        <taxon>Ustilaginomycetes</taxon>
        <taxon>Ustilaginales</taxon>
        <taxon>Ustilaginaceae</taxon>
        <taxon>Ustilago</taxon>
    </lineage>
</organism>
<dbReference type="AlphaFoldDB" id="A0A1K0H370"/>
<dbReference type="Proteomes" id="UP000179920">
    <property type="component" value="Chromosome VI"/>
</dbReference>
<evidence type="ECO:0000313" key="1">
    <source>
        <dbReference type="EMBL" id="SAM81861.1"/>
    </source>
</evidence>
<gene>
    <name evidence="1" type="ORF">UBRO_20040</name>
</gene>
<dbReference type="EMBL" id="LT558122">
    <property type="protein sequence ID" value="SAM81861.1"/>
    <property type="molecule type" value="Genomic_DNA"/>
</dbReference>
<name>A0A1K0H370_9BASI</name>